<dbReference type="EMBL" id="JANQDX010000012">
    <property type="protein sequence ID" value="KAL0914889.1"/>
    <property type="molecule type" value="Genomic_DNA"/>
</dbReference>
<dbReference type="SUPFAM" id="SSF47473">
    <property type="entry name" value="EF-hand"/>
    <property type="match status" value="1"/>
</dbReference>
<keyword evidence="7" id="KW-1185">Reference proteome</keyword>
<dbReference type="InterPro" id="IPR011992">
    <property type="entry name" value="EF-hand-dom_pair"/>
</dbReference>
<dbReference type="Gene3D" id="1.10.238.10">
    <property type="entry name" value="EF-hand"/>
    <property type="match status" value="1"/>
</dbReference>
<keyword evidence="2" id="KW-0479">Metal-binding</keyword>
<accession>A0ABD0UQK7</accession>
<keyword evidence="3" id="KW-0677">Repeat</keyword>
<name>A0ABD0UQK7_DENTH</name>
<dbReference type="PANTHER" id="PTHR10891">
    <property type="entry name" value="EF-HAND CALCIUM-BINDING DOMAIN CONTAINING PROTEIN"/>
    <property type="match status" value="1"/>
</dbReference>
<evidence type="ECO:0000256" key="3">
    <source>
        <dbReference type="ARBA" id="ARBA00022737"/>
    </source>
</evidence>
<protein>
    <recommendedName>
        <fullName evidence="5">EF-hand domain-containing protein</fullName>
    </recommendedName>
</protein>
<evidence type="ECO:0000313" key="6">
    <source>
        <dbReference type="EMBL" id="KAL0914889.1"/>
    </source>
</evidence>
<dbReference type="CDD" id="cd00051">
    <property type="entry name" value="EFh"/>
    <property type="match status" value="1"/>
</dbReference>
<evidence type="ECO:0000256" key="2">
    <source>
        <dbReference type="ARBA" id="ARBA00022723"/>
    </source>
</evidence>
<dbReference type="InterPro" id="IPR018247">
    <property type="entry name" value="EF_Hand_1_Ca_BS"/>
</dbReference>
<keyword evidence="4" id="KW-0106">Calcium</keyword>
<dbReference type="Proteomes" id="UP001552299">
    <property type="component" value="Unassembled WGS sequence"/>
</dbReference>
<comment type="caution">
    <text evidence="6">The sequence shown here is derived from an EMBL/GenBank/DDBJ whole genome shotgun (WGS) entry which is preliminary data.</text>
</comment>
<dbReference type="Pfam" id="PF13405">
    <property type="entry name" value="EF-hand_6"/>
    <property type="match status" value="1"/>
</dbReference>
<dbReference type="InterPro" id="IPR002048">
    <property type="entry name" value="EF_hand_dom"/>
</dbReference>
<reference evidence="6 7" key="1">
    <citation type="journal article" date="2024" name="Plant Biotechnol. J.">
        <title>Dendrobium thyrsiflorum genome and its molecular insights into genes involved in important horticultural traits.</title>
        <authorList>
            <person name="Chen B."/>
            <person name="Wang J.Y."/>
            <person name="Zheng P.J."/>
            <person name="Li K.L."/>
            <person name="Liang Y.M."/>
            <person name="Chen X.F."/>
            <person name="Zhang C."/>
            <person name="Zhao X."/>
            <person name="He X."/>
            <person name="Zhang G.Q."/>
            <person name="Liu Z.J."/>
            <person name="Xu Q."/>
        </authorList>
    </citation>
    <scope>NUCLEOTIDE SEQUENCE [LARGE SCALE GENOMIC DNA]</scope>
    <source>
        <strain evidence="6">GZMU011</strain>
    </source>
</reference>
<sequence length="188" mass="20685">MAEASLKSSPSLKPAALSRASPSFRLRSSSLNSVRLRRVFDIFDRNGDGVITADELCEALDRLGLGADPSELRSLVASFIQPGQSGLSFDAFHSLHRELGDAIFGDNDGGEEEEEDDMMEAFRVFDEDGDGYISAKELQAVLGKLGLVEGRSIDRVYEMIGSVDRNHDGRVDYFEFKNMMKSVPVQIS</sequence>
<dbReference type="Pfam" id="PF13499">
    <property type="entry name" value="EF-hand_7"/>
    <property type="match status" value="1"/>
</dbReference>
<feature type="domain" description="EF-hand" evidence="5">
    <location>
        <begin position="31"/>
        <end position="66"/>
    </location>
</feature>
<evidence type="ECO:0000259" key="5">
    <source>
        <dbReference type="PROSITE" id="PS50222"/>
    </source>
</evidence>
<feature type="domain" description="EF-hand" evidence="5">
    <location>
        <begin position="113"/>
        <end position="148"/>
    </location>
</feature>
<dbReference type="PROSITE" id="PS00018">
    <property type="entry name" value="EF_HAND_1"/>
    <property type="match status" value="3"/>
</dbReference>
<dbReference type="GO" id="GO:0046872">
    <property type="term" value="F:metal ion binding"/>
    <property type="evidence" value="ECO:0007669"/>
    <property type="project" value="UniProtKB-KW"/>
</dbReference>
<evidence type="ECO:0000256" key="4">
    <source>
        <dbReference type="ARBA" id="ARBA00022837"/>
    </source>
</evidence>
<dbReference type="FunFam" id="1.10.238.10:FF:000089">
    <property type="entry name" value="calmodulin-like protein 3"/>
    <property type="match status" value="1"/>
</dbReference>
<gene>
    <name evidence="6" type="ORF">M5K25_015276</name>
</gene>
<organism evidence="6 7">
    <name type="scientific">Dendrobium thyrsiflorum</name>
    <name type="common">Pinecone-like raceme dendrobium</name>
    <name type="synonym">Orchid</name>
    <dbReference type="NCBI Taxonomy" id="117978"/>
    <lineage>
        <taxon>Eukaryota</taxon>
        <taxon>Viridiplantae</taxon>
        <taxon>Streptophyta</taxon>
        <taxon>Embryophyta</taxon>
        <taxon>Tracheophyta</taxon>
        <taxon>Spermatophyta</taxon>
        <taxon>Magnoliopsida</taxon>
        <taxon>Liliopsida</taxon>
        <taxon>Asparagales</taxon>
        <taxon>Orchidaceae</taxon>
        <taxon>Epidendroideae</taxon>
        <taxon>Malaxideae</taxon>
        <taxon>Dendrobiinae</taxon>
        <taxon>Dendrobium</taxon>
    </lineage>
</organism>
<dbReference type="AlphaFoldDB" id="A0ABD0UQK7"/>
<evidence type="ECO:0000256" key="1">
    <source>
        <dbReference type="ARBA" id="ARBA00003291"/>
    </source>
</evidence>
<dbReference type="SMART" id="SM00054">
    <property type="entry name" value="EFh"/>
    <property type="match status" value="3"/>
</dbReference>
<proteinExistence type="predicted"/>
<dbReference type="InterPro" id="IPR039647">
    <property type="entry name" value="EF_hand_pair_protein_CML-like"/>
</dbReference>
<comment type="function">
    <text evidence="1">Potential calcium sensor.</text>
</comment>
<dbReference type="PROSITE" id="PS50222">
    <property type="entry name" value="EF_HAND_2"/>
    <property type="match status" value="3"/>
</dbReference>
<feature type="domain" description="EF-hand" evidence="5">
    <location>
        <begin position="151"/>
        <end position="186"/>
    </location>
</feature>
<evidence type="ECO:0000313" key="7">
    <source>
        <dbReference type="Proteomes" id="UP001552299"/>
    </source>
</evidence>